<dbReference type="EMBL" id="JBHUDG010000020">
    <property type="protein sequence ID" value="MFD1630917.1"/>
    <property type="molecule type" value="Genomic_DNA"/>
</dbReference>
<evidence type="ECO:0000256" key="2">
    <source>
        <dbReference type="ARBA" id="ARBA00006275"/>
    </source>
</evidence>
<evidence type="ECO:0000256" key="1">
    <source>
        <dbReference type="ARBA" id="ARBA00004442"/>
    </source>
</evidence>
<keyword evidence="3 6" id="KW-0732">Signal</keyword>
<feature type="domain" description="SusD-like N-terminal" evidence="8">
    <location>
        <begin position="25"/>
        <end position="209"/>
    </location>
</feature>
<comment type="similarity">
    <text evidence="2">Belongs to the SusD family.</text>
</comment>
<evidence type="ECO:0000256" key="6">
    <source>
        <dbReference type="SAM" id="SignalP"/>
    </source>
</evidence>
<feature type="chain" id="PRO_5046008189" evidence="6">
    <location>
        <begin position="22"/>
        <end position="427"/>
    </location>
</feature>
<evidence type="ECO:0000313" key="9">
    <source>
        <dbReference type="EMBL" id="MFD1630917.1"/>
    </source>
</evidence>
<dbReference type="InterPro" id="IPR012944">
    <property type="entry name" value="SusD_RagB_dom"/>
</dbReference>
<gene>
    <name evidence="9" type="ORF">ACFSAH_13590</name>
</gene>
<reference evidence="10" key="1">
    <citation type="journal article" date="2019" name="Int. J. Syst. Evol. Microbiol.">
        <title>The Global Catalogue of Microorganisms (GCM) 10K type strain sequencing project: providing services to taxonomists for standard genome sequencing and annotation.</title>
        <authorList>
            <consortium name="The Broad Institute Genomics Platform"/>
            <consortium name="The Broad Institute Genome Sequencing Center for Infectious Disease"/>
            <person name="Wu L."/>
            <person name="Ma J."/>
        </authorList>
    </citation>
    <scope>NUCLEOTIDE SEQUENCE [LARGE SCALE GENOMIC DNA]</scope>
    <source>
        <strain evidence="10">CCUG 53762</strain>
    </source>
</reference>
<evidence type="ECO:0000256" key="5">
    <source>
        <dbReference type="ARBA" id="ARBA00023237"/>
    </source>
</evidence>
<evidence type="ECO:0000313" key="10">
    <source>
        <dbReference type="Proteomes" id="UP001597118"/>
    </source>
</evidence>
<keyword evidence="5" id="KW-0998">Cell outer membrane</keyword>
<keyword evidence="4" id="KW-0472">Membrane</keyword>
<dbReference type="InterPro" id="IPR033985">
    <property type="entry name" value="SusD-like_N"/>
</dbReference>
<evidence type="ECO:0000259" key="8">
    <source>
        <dbReference type="Pfam" id="PF14322"/>
    </source>
</evidence>
<comment type="caution">
    <text evidence="9">The sequence shown here is derived from an EMBL/GenBank/DDBJ whole genome shotgun (WGS) entry which is preliminary data.</text>
</comment>
<organism evidence="9 10">
    <name type="scientific">Pseudopedobacter beijingensis</name>
    <dbReference type="NCBI Taxonomy" id="1207056"/>
    <lineage>
        <taxon>Bacteria</taxon>
        <taxon>Pseudomonadati</taxon>
        <taxon>Bacteroidota</taxon>
        <taxon>Sphingobacteriia</taxon>
        <taxon>Sphingobacteriales</taxon>
        <taxon>Sphingobacteriaceae</taxon>
        <taxon>Pseudopedobacter</taxon>
    </lineage>
</organism>
<evidence type="ECO:0000259" key="7">
    <source>
        <dbReference type="Pfam" id="PF07980"/>
    </source>
</evidence>
<dbReference type="Proteomes" id="UP001597118">
    <property type="component" value="Unassembled WGS sequence"/>
</dbReference>
<evidence type="ECO:0000256" key="3">
    <source>
        <dbReference type="ARBA" id="ARBA00022729"/>
    </source>
</evidence>
<protein>
    <submittedName>
        <fullName evidence="9">RagB/SusD family nutrient uptake outer membrane protein</fullName>
    </submittedName>
</protein>
<dbReference type="InterPro" id="IPR011990">
    <property type="entry name" value="TPR-like_helical_dom_sf"/>
</dbReference>
<evidence type="ECO:0000256" key="4">
    <source>
        <dbReference type="ARBA" id="ARBA00023136"/>
    </source>
</evidence>
<dbReference type="RefSeq" id="WP_379663289.1">
    <property type="nucleotide sequence ID" value="NZ_JBHUDG010000020.1"/>
</dbReference>
<comment type="subcellular location">
    <subcellularLocation>
        <location evidence="1">Cell outer membrane</location>
    </subcellularLocation>
</comment>
<accession>A0ABW4IFY8</accession>
<dbReference type="Gene3D" id="1.25.40.390">
    <property type="match status" value="1"/>
</dbReference>
<feature type="signal peptide" evidence="6">
    <location>
        <begin position="1"/>
        <end position="21"/>
    </location>
</feature>
<dbReference type="CDD" id="cd08977">
    <property type="entry name" value="SusD"/>
    <property type="match status" value="1"/>
</dbReference>
<name>A0ABW4IFY8_9SPHI</name>
<dbReference type="Pfam" id="PF14322">
    <property type="entry name" value="SusD-like_3"/>
    <property type="match status" value="1"/>
</dbReference>
<dbReference type="SUPFAM" id="SSF48452">
    <property type="entry name" value="TPR-like"/>
    <property type="match status" value="1"/>
</dbReference>
<sequence length="427" mass="47801">MRKYISLLYMMLALMICSSCEDSLNLYPHSQVATESLSEKDIEAFVNGVYNRVQNTPTNSSYVMFDIIGGNLVRGGASGLGGYLEMINDILQPENGNIASQWNGYYAAIYQINNLIASTANMQNESRREEILGIAHFFRGYTYYNLVTRWGGVPIINSTATQKLPRNTEAEVWSFIETELQLAIDKAPIFGGYYYASKDAAKALLARAKLVQGRKGEAVLLAEEVITSGRFQLDEFEKIFRSQQNTEVIFSFLNQTIESSINLSTLFYTYAHPVSGSYNYKPTTEVMNLFDATDKRRAISVDTYSGLDVINKYPSGQTGSDPIIVTRLAEMYLISAEGQGMAGIGRLNELRNKRGLSSISVSDEGQYLDAVLLERRRELLGEGFRWYDLVRLGRAQQDIGLRAAQTKLPIPARELLLNTLLEPNDGY</sequence>
<dbReference type="Pfam" id="PF07980">
    <property type="entry name" value="SusD_RagB"/>
    <property type="match status" value="1"/>
</dbReference>
<feature type="domain" description="RagB/SusD" evidence="7">
    <location>
        <begin position="312"/>
        <end position="398"/>
    </location>
</feature>
<keyword evidence="10" id="KW-1185">Reference proteome</keyword>
<proteinExistence type="inferred from homology"/>